<dbReference type="Pfam" id="PF13946">
    <property type="entry name" value="DUF4214"/>
    <property type="match status" value="1"/>
</dbReference>
<organism evidence="2 3">
    <name type="scientific">Pseudoduganella guangdongensis</name>
    <dbReference type="NCBI Taxonomy" id="2692179"/>
    <lineage>
        <taxon>Bacteria</taxon>
        <taxon>Pseudomonadati</taxon>
        <taxon>Pseudomonadota</taxon>
        <taxon>Betaproteobacteria</taxon>
        <taxon>Burkholderiales</taxon>
        <taxon>Oxalobacteraceae</taxon>
        <taxon>Telluria group</taxon>
        <taxon>Pseudoduganella</taxon>
    </lineage>
</organism>
<dbReference type="InterPro" id="IPR001343">
    <property type="entry name" value="Hemolysn_Ca-bd"/>
</dbReference>
<comment type="caution">
    <text evidence="2">The sequence shown here is derived from an EMBL/GenBank/DDBJ whole genome shotgun (WGS) entry which is preliminary data.</text>
</comment>
<accession>A0A6N9HGZ3</accession>
<feature type="domain" description="DUF4214" evidence="1">
    <location>
        <begin position="65"/>
        <end position="133"/>
    </location>
</feature>
<gene>
    <name evidence="2" type="ORF">GTP41_09700</name>
</gene>
<evidence type="ECO:0000313" key="3">
    <source>
        <dbReference type="Proteomes" id="UP000448575"/>
    </source>
</evidence>
<name>A0A6N9HGZ3_9BURK</name>
<dbReference type="Proteomes" id="UP000448575">
    <property type="component" value="Unassembled WGS sequence"/>
</dbReference>
<dbReference type="InterPro" id="IPR011049">
    <property type="entry name" value="Serralysin-like_metalloprot_C"/>
</dbReference>
<dbReference type="Gene3D" id="2.150.10.10">
    <property type="entry name" value="Serralysin-like metalloprotease, C-terminal"/>
    <property type="match status" value="1"/>
</dbReference>
<dbReference type="Pfam" id="PF00353">
    <property type="entry name" value="HemolysinCabind"/>
    <property type="match status" value="2"/>
</dbReference>
<dbReference type="InterPro" id="IPR025282">
    <property type="entry name" value="DUF4214"/>
</dbReference>
<dbReference type="AlphaFoldDB" id="A0A6N9HGZ3"/>
<reference evidence="2 3" key="1">
    <citation type="submission" date="2019-12" db="EMBL/GenBank/DDBJ databases">
        <title>Novel species isolated from a subtropical stream in China.</title>
        <authorList>
            <person name="Lu H."/>
        </authorList>
    </citation>
    <scope>NUCLEOTIDE SEQUENCE [LARGE SCALE GENOMIC DNA]</scope>
    <source>
        <strain evidence="2 3">DS3</strain>
    </source>
</reference>
<proteinExistence type="predicted"/>
<dbReference type="EMBL" id="WWCJ01000006">
    <property type="protein sequence ID" value="MYN02373.1"/>
    <property type="molecule type" value="Genomic_DNA"/>
</dbReference>
<dbReference type="RefSeq" id="WP_161025378.1">
    <property type="nucleotide sequence ID" value="NZ_WWCJ01000006.1"/>
</dbReference>
<keyword evidence="3" id="KW-1185">Reference proteome</keyword>
<protein>
    <submittedName>
        <fullName evidence="2">DUF4214 domain-containing protein</fullName>
    </submittedName>
</protein>
<dbReference type="SUPFAM" id="SSF51120">
    <property type="entry name" value="beta-Roll"/>
    <property type="match status" value="1"/>
</dbReference>
<evidence type="ECO:0000259" key="1">
    <source>
        <dbReference type="Pfam" id="PF13946"/>
    </source>
</evidence>
<sequence>MAAQDYVSVVQQLYISYFGRPADYFGLKNYTERLEALKAPTDFTELNKVVQADKAGTSELSKLVNSFNTSPEAIALYGTDNSNLGISKFLVAVFENVLGRTPELGPGWDFWFNALASGNLRRADAAMAITEGALNNTEPQGLIDAALVAKKNAVATNFTAALDTPAKINAYSTQAAIDVAVGLLEGVTATTDVTAYQADVVAAVDAVVITSIPVVTTNLTADANTVNGSVGNDIINAVLSSTAGNQTLNGLDVIKGNAGNDTLNLLVEDAGFTFPGALQMTGVENVNVRAADDVTLDLPTAAGISGVTNLTVSQSKAVTLDAATSTNVTVSGATEGITINGGANVKVTDATADQDIIIGANGTGAAAAGTITVTDTKVGNGDIVVDGGTDVTIVASDVATGSAIDVGQDGTNPAPTGAIKVTSTGSAYDDAAGNTLGDISVKGGTTIAVTQVATSSAADAAADDTPSTITQGNIAITAGTKTTTVTVKQDAASAGNAATATTGGVTETNSVKFAALTAGQTVILGGLTLTAVANMTAAEVAGAFANLASAALKPTDAIGTVADGDTQSAAAHGKATYSGSINGWTTGAAVGDTVVFTYTANTVVGALTAGGTGTAPTITQLTDGKAHDATFTGGAAVVVAGDVSIAGGAALTTVSVDGYGATSGGITGGTNTALNNVTLSNGAGFAVASAAATLGLKLVNVTGTVDVAAGTTTLNANVSGTGTATLKSASATTVNVSGTGKVAGTTAAGGLTAATAITTTGMTAGTATFTVADATVTSYTGGAATDIVTISNGATAVTKTIDLGAGDDTLTLVGATVVVPTATLKGGAGTDSLSIDVASADALDGNTNFAGKLDGFERLVLNDAVASTTINLENLGFTNYVTTTGSSGTLTLNNLASNGTVVITTAPTTGFTIGVKDAATGAADVANIKFSSLAAVNGGVVTVAGVETINIDSTDLNTTAHANSLTLTADAATKLVVTGNAGVTLTALTGSNVLATIDASASTGVLTATASGQVAMTITGGSKNDVLTASTGVTAKADVLVGGAGNDKLAVGSNGATLTGGAGSDTFIATASSAVTGSKEANTYSTITDFQAGDLLQLQYWDTVGAAKADVQSFAKLTASLNPETATFSNYVQAAMEQIDNSGLGNAVWFVLNGNSYVVIDSGSDSNDAFVNGEDIVVRLTGVDLSNASWNSTFATVSL</sequence>
<dbReference type="PRINTS" id="PR00313">
    <property type="entry name" value="CABNDNGRPT"/>
</dbReference>
<evidence type="ECO:0000313" key="2">
    <source>
        <dbReference type="EMBL" id="MYN02373.1"/>
    </source>
</evidence>